<dbReference type="InterPro" id="IPR007817">
    <property type="entry name" value="Isocyanide_synthase_DIT1"/>
</dbReference>
<name>A0ABQ8GTC0_9PEZI</name>
<protein>
    <submittedName>
        <fullName evidence="1">Pyoverdine/dityrosine biosynthesis protein-domain-containing protein</fullName>
    </submittedName>
</protein>
<comment type="caution">
    <text evidence="1">The sequence shown here is derived from an EMBL/GenBank/DDBJ whole genome shotgun (WGS) entry which is preliminary data.</text>
</comment>
<evidence type="ECO:0000313" key="2">
    <source>
        <dbReference type="Proteomes" id="UP000774617"/>
    </source>
</evidence>
<accession>A0ABQ8GTC0</accession>
<dbReference type="EMBL" id="JAGTJR010000002">
    <property type="protein sequence ID" value="KAH7063742.1"/>
    <property type="molecule type" value="Genomic_DNA"/>
</dbReference>
<keyword evidence="2" id="KW-1185">Reference proteome</keyword>
<sequence>MAPHNPHRERSDSGYGILKVIESYGMHEESPSAPERGGWLGRATFGPIVEKHANEGRIIPMVLPSFPWKSINRIDKVLGPAPDLGEELALARINDLCQSVRRVYEPGAMVVIATDGLCYNDILEIPDEDAWNYGSAIRALAEERGYSCIKFARLMNLLGIYNESRISKEDYLRLCETARRELALRYGDPSFDADAFLKTDEDYMRTYLGYSKFLTKDLIHSPVVAWLPSRKKYKAKVKAIGKEMIAGGVAYAKLIRQVYPDYVRLSIHPSSGATKLSMPLIPQREGFSMSPWNCAIAVSTQGEFKTAHVSDLRGSHDLVLKDGKPYCFREKSDLFQWDSNVRLEHHYGGTLVIRNFDERKAAEDVIGEQDRKRLVSLALMHNRVELQGF</sequence>
<dbReference type="Pfam" id="PF05141">
    <property type="entry name" value="DIT1_PvcA"/>
    <property type="match status" value="1"/>
</dbReference>
<proteinExistence type="predicted"/>
<dbReference type="PANTHER" id="PTHR37285">
    <property type="entry name" value="SPORE WALL MATURATION PROTEIN DIT1"/>
    <property type="match status" value="1"/>
</dbReference>
<dbReference type="Proteomes" id="UP000774617">
    <property type="component" value="Unassembled WGS sequence"/>
</dbReference>
<reference evidence="1 2" key="1">
    <citation type="journal article" date="2021" name="Nat. Commun.">
        <title>Genetic determinants of endophytism in the Arabidopsis root mycobiome.</title>
        <authorList>
            <person name="Mesny F."/>
            <person name="Miyauchi S."/>
            <person name="Thiergart T."/>
            <person name="Pickel B."/>
            <person name="Atanasova L."/>
            <person name="Karlsson M."/>
            <person name="Huettel B."/>
            <person name="Barry K.W."/>
            <person name="Haridas S."/>
            <person name="Chen C."/>
            <person name="Bauer D."/>
            <person name="Andreopoulos W."/>
            <person name="Pangilinan J."/>
            <person name="LaButti K."/>
            <person name="Riley R."/>
            <person name="Lipzen A."/>
            <person name="Clum A."/>
            <person name="Drula E."/>
            <person name="Henrissat B."/>
            <person name="Kohler A."/>
            <person name="Grigoriev I.V."/>
            <person name="Martin F.M."/>
            <person name="Hacquard S."/>
        </authorList>
    </citation>
    <scope>NUCLEOTIDE SEQUENCE [LARGE SCALE GENOMIC DNA]</scope>
    <source>
        <strain evidence="1 2">MPI-SDFR-AT-0080</strain>
    </source>
</reference>
<organism evidence="1 2">
    <name type="scientific">Macrophomina phaseolina</name>
    <dbReference type="NCBI Taxonomy" id="35725"/>
    <lineage>
        <taxon>Eukaryota</taxon>
        <taxon>Fungi</taxon>
        <taxon>Dikarya</taxon>
        <taxon>Ascomycota</taxon>
        <taxon>Pezizomycotina</taxon>
        <taxon>Dothideomycetes</taxon>
        <taxon>Dothideomycetes incertae sedis</taxon>
        <taxon>Botryosphaeriales</taxon>
        <taxon>Botryosphaeriaceae</taxon>
        <taxon>Macrophomina</taxon>
    </lineage>
</organism>
<evidence type="ECO:0000313" key="1">
    <source>
        <dbReference type="EMBL" id="KAH7063742.1"/>
    </source>
</evidence>
<gene>
    <name evidence="1" type="ORF">B0J12DRAFT_707497</name>
</gene>
<dbReference type="PANTHER" id="PTHR37285:SF6">
    <property type="entry name" value="BIOSYNTHESIS PROTEIN, PUTATIVE (AFU_ORTHOLOGUE AFUA_5G02660)-RELATED"/>
    <property type="match status" value="1"/>
</dbReference>